<dbReference type="Proteomes" id="UP000642920">
    <property type="component" value="Unassembled WGS sequence"/>
</dbReference>
<evidence type="ECO:0000313" key="2">
    <source>
        <dbReference type="Proteomes" id="UP000642920"/>
    </source>
</evidence>
<organism evidence="1 2">
    <name type="scientific">Marivirga atlantica</name>
    <dbReference type="NCBI Taxonomy" id="1548457"/>
    <lineage>
        <taxon>Bacteria</taxon>
        <taxon>Pseudomonadati</taxon>
        <taxon>Bacteroidota</taxon>
        <taxon>Cytophagia</taxon>
        <taxon>Cytophagales</taxon>
        <taxon>Marivirgaceae</taxon>
        <taxon>Marivirga</taxon>
    </lineage>
</organism>
<dbReference type="AlphaFoldDB" id="A0A937ADU0"/>
<dbReference type="EMBL" id="JAERQG010000001">
    <property type="protein sequence ID" value="MBL0764699.1"/>
    <property type="molecule type" value="Genomic_DNA"/>
</dbReference>
<evidence type="ECO:0000313" key="1">
    <source>
        <dbReference type="EMBL" id="MBL0764699.1"/>
    </source>
</evidence>
<dbReference type="RefSeq" id="WP_201918508.1">
    <property type="nucleotide sequence ID" value="NZ_JAERQG010000001.1"/>
</dbReference>
<accession>A0A937ADU0</accession>
<keyword evidence="2" id="KW-1185">Reference proteome</keyword>
<protein>
    <recommendedName>
        <fullName evidence="3">Outer membrane lipoprotein BamD-like domain-containing protein</fullName>
    </recommendedName>
</protein>
<dbReference type="InterPro" id="IPR011990">
    <property type="entry name" value="TPR-like_helical_dom_sf"/>
</dbReference>
<dbReference type="Gene3D" id="1.25.40.10">
    <property type="entry name" value="Tetratricopeptide repeat domain"/>
    <property type="match status" value="1"/>
</dbReference>
<name>A0A937ADU0_9BACT</name>
<proteinExistence type="predicted"/>
<sequence>MRSFFFTFLLLFTLLESSKAQDALKALKYFDEGDITKGIEKLEKGIEKDTGAPANYFVLAHLYSLPSFYAESVDSAHYYIQVADTSWNNLKVKLKKKYDRKGMDSLKIEQLSLKIDSLAFSLAESKNSAAAFNHFIKVYPDSRQYKDAILLRNELAYKEALSVNTPEALADFFRNYPDAPQAKKARDVFENLYYEEFTASKSKEAYEQYILQRPNTIFAEEAALNLLKLASTNINLKKLAEFTQQFSDYKAAQLASDYYNFVKSEQSGNPLLTHYEDSIYYFFDVNQQEFLDLKLKNVIPDSCKWITNGYIEVQAEDQRRLLNKKGELILDKSSNSEKLSFGWIKYPESNSYLFNIKHIINHELLNDQGLEFNMLNPFYYAKQEAKGWQLCTFTGEPLLKSYVDSIWFENDIFFLKKGEKIAITRQQSFEKNSLTDLQSLAFLYTDYAFLDDYIWLASDNFETVLNKSDLQIMLPLQFATITNKGSYWLVREEGNTTLYNKEFTKLIDDRFQQVVVKDETVALEKDNKWALVNWSKNQFPSFVYDSVRLFTDWLAYAENEKGRQLIFEDSITVQIDDESKFQLLNTYNEVVLQMDKEVRFLQVTNEKGYSRIFDGGGKQVWEGEYVELKILTPDLIYIKKKREDLLVDLNKGITKLEGVTAVGSYNEGLIPLLKEGLFGAYSVNLKQIISPESDARLQVFNKDSVYIFKESGKLGLCSNSDIIVDAQFNKILKLNDRMAFVENSNKWQLINILTQDSLSDNLQTVEVLKVKNENYFKIREDKGFGILNNKADLIVPAIFNSLTLYNHKDQLLWIAERNLEELDYKVLAYINKDGEILFKQGFSSEEFLVNSCD</sequence>
<gene>
    <name evidence="1" type="ORF">JKP34_05520</name>
</gene>
<comment type="caution">
    <text evidence="1">The sequence shown here is derived from an EMBL/GenBank/DDBJ whole genome shotgun (WGS) entry which is preliminary data.</text>
</comment>
<reference evidence="1" key="1">
    <citation type="submission" date="2021-01" db="EMBL/GenBank/DDBJ databases">
        <title>Marivirga sp. nov., isolated from intertidal surface sediments.</title>
        <authorList>
            <person name="Zhang M."/>
        </authorList>
    </citation>
    <scope>NUCLEOTIDE SEQUENCE</scope>
    <source>
        <strain evidence="1">SM1354</strain>
    </source>
</reference>
<evidence type="ECO:0008006" key="3">
    <source>
        <dbReference type="Google" id="ProtNLM"/>
    </source>
</evidence>